<proteinExistence type="inferred from homology"/>
<reference evidence="10" key="1">
    <citation type="submission" date="2022-01" db="EMBL/GenBank/DDBJ databases">
        <authorList>
            <person name="King R."/>
        </authorList>
    </citation>
    <scope>NUCLEOTIDE SEQUENCE</scope>
</reference>
<evidence type="ECO:0000256" key="2">
    <source>
        <dbReference type="ARBA" id="ARBA00004236"/>
    </source>
</evidence>
<dbReference type="GO" id="GO:0005886">
    <property type="term" value="C:plasma membrane"/>
    <property type="evidence" value="ECO:0007669"/>
    <property type="project" value="UniProtKB-SubCell"/>
</dbReference>
<comment type="similarity">
    <text evidence="3">Belongs to the CD36 family.</text>
</comment>
<reference evidence="10" key="2">
    <citation type="submission" date="2022-10" db="EMBL/GenBank/DDBJ databases">
        <authorList>
            <consortium name="ENA_rothamsted_submissions"/>
            <consortium name="culmorum"/>
            <person name="King R."/>
        </authorList>
    </citation>
    <scope>NUCLEOTIDE SEQUENCE</scope>
</reference>
<evidence type="ECO:0000256" key="6">
    <source>
        <dbReference type="ARBA" id="ARBA00022989"/>
    </source>
</evidence>
<name>A0A9N9WQ98_9DIPT</name>
<evidence type="ECO:0000256" key="5">
    <source>
        <dbReference type="ARBA" id="ARBA00022692"/>
    </source>
</evidence>
<keyword evidence="7 9" id="KW-0472">Membrane</keyword>
<dbReference type="EMBL" id="OU895878">
    <property type="protein sequence ID" value="CAG9801651.1"/>
    <property type="molecule type" value="Genomic_DNA"/>
</dbReference>
<evidence type="ECO:0000256" key="4">
    <source>
        <dbReference type="ARBA" id="ARBA00022475"/>
    </source>
</evidence>
<dbReference type="AlphaFoldDB" id="A0A9N9WQ98"/>
<evidence type="ECO:0000256" key="7">
    <source>
        <dbReference type="ARBA" id="ARBA00023136"/>
    </source>
</evidence>
<gene>
    <name evidence="10" type="ORF">CHIRRI_LOCUS4573</name>
</gene>
<dbReference type="InterPro" id="IPR002159">
    <property type="entry name" value="CD36_fam"/>
</dbReference>
<dbReference type="PANTHER" id="PTHR11923">
    <property type="entry name" value="SCAVENGER RECEPTOR CLASS B TYPE-1 SR-B1"/>
    <property type="match status" value="1"/>
</dbReference>
<evidence type="ECO:0000256" key="8">
    <source>
        <dbReference type="ARBA" id="ARBA00023180"/>
    </source>
</evidence>
<dbReference type="OrthoDB" id="514335at2759"/>
<dbReference type="GO" id="GO:0005044">
    <property type="term" value="F:scavenger receptor activity"/>
    <property type="evidence" value="ECO:0007669"/>
    <property type="project" value="TreeGrafter"/>
</dbReference>
<dbReference type="Proteomes" id="UP001153620">
    <property type="component" value="Chromosome 2"/>
</dbReference>
<comment type="function">
    <text evidence="1">Plays an olfactory role that is not restricted to pheromone sensitivity.</text>
</comment>
<feature type="transmembrane region" description="Helical" evidence="9">
    <location>
        <begin position="448"/>
        <end position="470"/>
    </location>
</feature>
<evidence type="ECO:0000313" key="10">
    <source>
        <dbReference type="EMBL" id="CAG9801651.1"/>
    </source>
</evidence>
<dbReference type="Pfam" id="PF01130">
    <property type="entry name" value="CD36"/>
    <property type="match status" value="1"/>
</dbReference>
<keyword evidence="11" id="KW-1185">Reference proteome</keyword>
<evidence type="ECO:0000313" key="11">
    <source>
        <dbReference type="Proteomes" id="UP001153620"/>
    </source>
</evidence>
<dbReference type="PANTHER" id="PTHR11923:SF93">
    <property type="entry name" value="GH07959P-RELATED"/>
    <property type="match status" value="1"/>
</dbReference>
<accession>A0A9N9WQ98</accession>
<evidence type="ECO:0000256" key="9">
    <source>
        <dbReference type="SAM" id="Phobius"/>
    </source>
</evidence>
<sequence length="526" mass="60699">MNCKKFFTRYGQFIAIFFGISSIIAGILFMLFFPSMFDKIFFKQLALQEGSKSYEYWTSPPQPLYLDVYLWNWTNPEEFTNKSINPHFEEVGPFRFQEIPKKVDVKFHNNNSTVSYRKSSQYFFIPEQSKGRMNDVITSINVIALSAASRAKYWGFLGTRAMTFGFKLYNASYYVTKSAGEWLFDGFEDPMIDSAKNNPFITNIPMMFDKFGWFYKKNNTDIMLGDFNVDTGVEDISKIGNIRLWNHESQTEFYEGRCGKLTGSGGDFFTPNITKNDVLELFSPEMCRSIPMDFEEEVTIHGIKTLKFSGGDRAVDNGTLFPENECFCSGECVPRGLFNVSSCRYGTPVFMSFPHFYYADEFYHRQVDGMSPDKEKHKFFMAFEPKSAIPLQVAARFQINLLIEPIPSIGLYRDVQKKFMPILWFEQHVKMSKSIADEIKLVLRMPQIGQAIGAIQCIIGFIILMAVPIVKLSTYRRKRKIKDFDINGNVLLAVNKLNENLLLPADNKSRELQRTIPETKILLNKK</sequence>
<keyword evidence="5 9" id="KW-0812">Transmembrane</keyword>
<dbReference type="PRINTS" id="PR01609">
    <property type="entry name" value="CD36FAMILY"/>
</dbReference>
<feature type="transmembrane region" description="Helical" evidence="9">
    <location>
        <begin position="12"/>
        <end position="33"/>
    </location>
</feature>
<evidence type="ECO:0000256" key="3">
    <source>
        <dbReference type="ARBA" id="ARBA00010532"/>
    </source>
</evidence>
<evidence type="ECO:0000256" key="1">
    <source>
        <dbReference type="ARBA" id="ARBA00003156"/>
    </source>
</evidence>
<keyword evidence="4" id="KW-1003">Cell membrane</keyword>
<keyword evidence="8" id="KW-0325">Glycoprotein</keyword>
<organism evidence="10 11">
    <name type="scientific">Chironomus riparius</name>
    <dbReference type="NCBI Taxonomy" id="315576"/>
    <lineage>
        <taxon>Eukaryota</taxon>
        <taxon>Metazoa</taxon>
        <taxon>Ecdysozoa</taxon>
        <taxon>Arthropoda</taxon>
        <taxon>Hexapoda</taxon>
        <taxon>Insecta</taxon>
        <taxon>Pterygota</taxon>
        <taxon>Neoptera</taxon>
        <taxon>Endopterygota</taxon>
        <taxon>Diptera</taxon>
        <taxon>Nematocera</taxon>
        <taxon>Chironomoidea</taxon>
        <taxon>Chironomidae</taxon>
        <taxon>Chironominae</taxon>
        <taxon>Chironomus</taxon>
    </lineage>
</organism>
<dbReference type="GO" id="GO:0005737">
    <property type="term" value="C:cytoplasm"/>
    <property type="evidence" value="ECO:0007669"/>
    <property type="project" value="TreeGrafter"/>
</dbReference>
<comment type="subcellular location">
    <subcellularLocation>
        <location evidence="2">Cell membrane</location>
    </subcellularLocation>
</comment>
<protein>
    <submittedName>
        <fullName evidence="10">Uncharacterized protein</fullName>
    </submittedName>
</protein>
<keyword evidence="6 9" id="KW-1133">Transmembrane helix</keyword>